<evidence type="ECO:0000256" key="3">
    <source>
        <dbReference type="ARBA" id="ARBA00005760"/>
    </source>
</evidence>
<organism evidence="14 15">
    <name type="scientific">Stereocaulon virgatum</name>
    <dbReference type="NCBI Taxonomy" id="373712"/>
    <lineage>
        <taxon>Eukaryota</taxon>
        <taxon>Fungi</taxon>
        <taxon>Dikarya</taxon>
        <taxon>Ascomycota</taxon>
        <taxon>Pezizomycotina</taxon>
        <taxon>Lecanoromycetes</taxon>
        <taxon>OSLEUM clade</taxon>
        <taxon>Lecanoromycetidae</taxon>
        <taxon>Lecanorales</taxon>
        <taxon>Lecanorineae</taxon>
        <taxon>Stereocaulaceae</taxon>
        <taxon>Stereocaulon</taxon>
    </lineage>
</organism>
<keyword evidence="8 13" id="KW-1133">Transmembrane helix</keyword>
<dbReference type="PANTHER" id="PTHR13269:SF6">
    <property type="entry name" value="NUCLEOPORIN NDC1"/>
    <property type="match status" value="1"/>
</dbReference>
<evidence type="ECO:0000256" key="11">
    <source>
        <dbReference type="ARBA" id="ARBA00023136"/>
    </source>
</evidence>
<keyword evidence="12" id="KW-0539">Nucleus</keyword>
<evidence type="ECO:0000256" key="1">
    <source>
        <dbReference type="ARBA" id="ARBA00004232"/>
    </source>
</evidence>
<evidence type="ECO:0000256" key="10">
    <source>
        <dbReference type="ARBA" id="ARBA00023132"/>
    </source>
</evidence>
<evidence type="ECO:0000256" key="9">
    <source>
        <dbReference type="ARBA" id="ARBA00023010"/>
    </source>
</evidence>
<comment type="caution">
    <text evidence="14">The sequence shown here is derived from an EMBL/GenBank/DDBJ whole genome shotgun (WGS) entry which is preliminary data.</text>
</comment>
<reference evidence="14 15" key="1">
    <citation type="submission" date="2024-09" db="EMBL/GenBank/DDBJ databases">
        <title>Rethinking Asexuality: The Enigmatic Case of Functional Sexual Genes in Lepraria (Stereocaulaceae).</title>
        <authorList>
            <person name="Doellman M."/>
            <person name="Sun Y."/>
            <person name="Barcenas-Pena A."/>
            <person name="Lumbsch H.T."/>
            <person name="Grewe F."/>
        </authorList>
    </citation>
    <scope>NUCLEOTIDE SEQUENCE [LARGE SCALE GENOMIC DNA]</scope>
    <source>
        <strain evidence="14 15">Mercado 3170</strain>
    </source>
</reference>
<keyword evidence="5 13" id="KW-0812">Transmembrane</keyword>
<dbReference type="PANTHER" id="PTHR13269">
    <property type="entry name" value="NUCLEOPORIN NDC1"/>
    <property type="match status" value="1"/>
</dbReference>
<evidence type="ECO:0000256" key="13">
    <source>
        <dbReference type="SAM" id="Phobius"/>
    </source>
</evidence>
<feature type="transmembrane region" description="Helical" evidence="13">
    <location>
        <begin position="21"/>
        <end position="40"/>
    </location>
</feature>
<feature type="transmembrane region" description="Helical" evidence="13">
    <location>
        <begin position="209"/>
        <end position="228"/>
    </location>
</feature>
<evidence type="ECO:0000256" key="4">
    <source>
        <dbReference type="ARBA" id="ARBA00022448"/>
    </source>
</evidence>
<feature type="transmembrane region" description="Helical" evidence="13">
    <location>
        <begin position="147"/>
        <end position="167"/>
    </location>
</feature>
<evidence type="ECO:0000313" key="15">
    <source>
        <dbReference type="Proteomes" id="UP001590950"/>
    </source>
</evidence>
<feature type="transmembrane region" description="Helical" evidence="13">
    <location>
        <begin position="266"/>
        <end position="288"/>
    </location>
</feature>
<dbReference type="Pfam" id="PF09531">
    <property type="entry name" value="Ndc1_Nup"/>
    <property type="match status" value="1"/>
</dbReference>
<keyword evidence="7" id="KW-0653">Protein transport</keyword>
<keyword evidence="6" id="KW-0509">mRNA transport</keyword>
<gene>
    <name evidence="14" type="ORF">N7G274_006105</name>
</gene>
<evidence type="ECO:0008006" key="16">
    <source>
        <dbReference type="Google" id="ProtNLM"/>
    </source>
</evidence>
<evidence type="ECO:0000256" key="6">
    <source>
        <dbReference type="ARBA" id="ARBA00022816"/>
    </source>
</evidence>
<feature type="transmembrane region" description="Helical" evidence="13">
    <location>
        <begin position="46"/>
        <end position="72"/>
    </location>
</feature>
<dbReference type="InterPro" id="IPR019049">
    <property type="entry name" value="Nucleoporin_prot_Ndc1/Nup"/>
</dbReference>
<sequence>MSTPRGSSYKQLLTPALHRRFTGAAIVILILCYIEAVLIGGKSSFFWSWFPIGPTGIRTLLLFISALSVFVLRVAQLHIGARTTASPVEAFIKSLFRLNTPQTLAWYFFSAWWFSEIYVWSAPASANLGWISEGKAWERKRLNERPIYLRSVFFMLAVLQSGVHLYFDYDGITVPRTNSKPESSPEQSQKKKDPIAKVRASLPSLAQNIGLRSVCMSIFGPIIYALFIRRTAWSCSLYFATLLWELPASQLSYIPPYHISLIIRSLTSGLLLVTLWELANALFGAYVAQEPLKKEQPFTSHSKDPNGSLLDGLKGKKEVMRTFALWELVIICQRYDARRKAMFSDIDRPTGSMWSQVMTLCLGNVLSISNRIRAFQNPTTSAAPPQQPVTIETLPHLAAPLRQENIFTNPPPPSTRREKIESSVGTIAKSYGQSPQPAKPLKFLENQRVEGQKYIGVARQKLLTQGQRETLSSSGLLGHFNDYLMRFLRTPAGYPFRKPFRRRVCTVVLGTPHSELNSIVDSIKTLNILAVASLKEDSYGKVAKDLPLLIRAYVSTTSSIEGFVSSLPVHWTDVDFSEAERKVEEVDLIVSSLKAGLRDMIEAFGMYATELGLGEGEIRTARQVAEMDHGA</sequence>
<evidence type="ECO:0000256" key="7">
    <source>
        <dbReference type="ARBA" id="ARBA00022927"/>
    </source>
</evidence>
<accession>A0ABR4A8C2</accession>
<comment type="similarity">
    <text evidence="3">Belongs to the NDC1 family.</text>
</comment>
<evidence type="ECO:0000256" key="5">
    <source>
        <dbReference type="ARBA" id="ARBA00022692"/>
    </source>
</evidence>
<keyword evidence="15" id="KW-1185">Reference proteome</keyword>
<protein>
    <recommendedName>
        <fullName evidence="16">Nuclear envelope protein</fullName>
    </recommendedName>
</protein>
<keyword evidence="9" id="KW-0811">Translocation</keyword>
<dbReference type="EMBL" id="JBEFKJ010000018">
    <property type="protein sequence ID" value="KAL2041161.1"/>
    <property type="molecule type" value="Genomic_DNA"/>
</dbReference>
<name>A0ABR4A8C2_9LECA</name>
<dbReference type="Proteomes" id="UP001590950">
    <property type="component" value="Unassembled WGS sequence"/>
</dbReference>
<evidence type="ECO:0000256" key="8">
    <source>
        <dbReference type="ARBA" id="ARBA00022989"/>
    </source>
</evidence>
<comment type="subcellular location">
    <subcellularLocation>
        <location evidence="1">Nucleus membrane</location>
        <topology evidence="1">Multi-pass membrane protein</topology>
    </subcellularLocation>
    <subcellularLocation>
        <location evidence="2">Nucleus</location>
        <location evidence="2">Nuclear pore complex</location>
    </subcellularLocation>
</comment>
<evidence type="ECO:0000256" key="2">
    <source>
        <dbReference type="ARBA" id="ARBA00004567"/>
    </source>
</evidence>
<keyword evidence="10" id="KW-0906">Nuclear pore complex</keyword>
<proteinExistence type="inferred from homology"/>
<evidence type="ECO:0000313" key="14">
    <source>
        <dbReference type="EMBL" id="KAL2041161.1"/>
    </source>
</evidence>
<keyword evidence="4" id="KW-0813">Transport</keyword>
<evidence type="ECO:0000256" key="12">
    <source>
        <dbReference type="ARBA" id="ARBA00023242"/>
    </source>
</evidence>
<keyword evidence="11 13" id="KW-0472">Membrane</keyword>